<dbReference type="EMBL" id="MN740526">
    <property type="protein sequence ID" value="QHU31413.1"/>
    <property type="molecule type" value="Genomic_DNA"/>
</dbReference>
<reference evidence="1" key="1">
    <citation type="journal article" date="2020" name="Nature">
        <title>Giant virus diversity and host interactions through global metagenomics.</title>
        <authorList>
            <person name="Schulz F."/>
            <person name="Roux S."/>
            <person name="Paez-Espino D."/>
            <person name="Jungbluth S."/>
            <person name="Walsh D.A."/>
            <person name="Denef V.J."/>
            <person name="McMahon K.D."/>
            <person name="Konstantinidis K.T."/>
            <person name="Eloe-Fadrosh E.A."/>
            <person name="Kyrpides N.C."/>
            <person name="Woyke T."/>
        </authorList>
    </citation>
    <scope>NUCLEOTIDE SEQUENCE</scope>
    <source>
        <strain evidence="1">GVMAG-M-3300027963-21</strain>
    </source>
</reference>
<evidence type="ECO:0000313" key="1">
    <source>
        <dbReference type="EMBL" id="QHU31413.1"/>
    </source>
</evidence>
<proteinExistence type="predicted"/>
<organism evidence="1">
    <name type="scientific">viral metagenome</name>
    <dbReference type="NCBI Taxonomy" id="1070528"/>
    <lineage>
        <taxon>unclassified sequences</taxon>
        <taxon>metagenomes</taxon>
        <taxon>organismal metagenomes</taxon>
    </lineage>
</organism>
<protein>
    <submittedName>
        <fullName evidence="1">Uncharacterized protein</fullName>
    </submittedName>
</protein>
<name>A0A6C0LLI9_9ZZZZ</name>
<dbReference type="InterPro" id="IPR014903">
    <property type="entry name" value="DUF1796"/>
</dbReference>
<accession>A0A6C0LLI9</accession>
<sequence length="201" mass="23355">MLFVSIGIDCDVANFLSKYNLRKASLPFDWNVSYNGVSKCIENNFKNFTEPLSVDRINEDDIYFHHDFLDGAATQSPDHDKYYRRCLRLLNMFETSEKTGEYILFIRKGHLCYHHEEQKGKYKNIVCDVEDAKRLSGILRSKYPLLKYKIIVVLGCTKCGTINTDNNLNKLNNIEVYNNVNGGSFEECMLNICITEIREHN</sequence>
<dbReference type="AlphaFoldDB" id="A0A6C0LLI9"/>
<dbReference type="Pfam" id="PF08795">
    <property type="entry name" value="DUF1796"/>
    <property type="match status" value="1"/>
</dbReference>